<reference evidence="4" key="3">
    <citation type="journal article" date="2019" name="Int. J. Syst. Evol. Microbiol.">
        <title>The Global Catalogue of Microorganisms (GCM) 10K type strain sequencing project: providing services to taxonomists for standard genome sequencing and annotation.</title>
        <authorList>
            <consortium name="The Broad Institute Genomics Platform"/>
            <consortium name="The Broad Institute Genome Sequencing Center for Infectious Disease"/>
            <person name="Wu L."/>
            <person name="Ma J."/>
        </authorList>
    </citation>
    <scope>NUCLEOTIDE SEQUENCE [LARGE SCALE GENOMIC DNA]</scope>
    <source>
        <strain evidence="4">CCM 4175</strain>
    </source>
</reference>
<evidence type="ECO:0000313" key="3">
    <source>
        <dbReference type="Proteomes" id="UP000243706"/>
    </source>
</evidence>
<dbReference type="Proteomes" id="UP000243706">
    <property type="component" value="Chromosome 1"/>
</dbReference>
<dbReference type="AlphaFoldDB" id="A0A240C4Q2"/>
<organism evidence="2 3">
    <name type="scientific">Staphylococcus muscae</name>
    <dbReference type="NCBI Taxonomy" id="1294"/>
    <lineage>
        <taxon>Bacteria</taxon>
        <taxon>Bacillati</taxon>
        <taxon>Bacillota</taxon>
        <taxon>Bacilli</taxon>
        <taxon>Bacillales</taxon>
        <taxon>Staphylococcaceae</taxon>
        <taxon>Staphylococcus</taxon>
    </lineage>
</organism>
<dbReference type="InterPro" id="IPR023214">
    <property type="entry name" value="HAD_sf"/>
</dbReference>
<reference evidence="2 3" key="2">
    <citation type="submission" date="2017-06" db="EMBL/GenBank/DDBJ databases">
        <authorList>
            <consortium name="Pathogen Informatics"/>
        </authorList>
    </citation>
    <scope>NUCLEOTIDE SEQUENCE [LARGE SCALE GENOMIC DNA]</scope>
    <source>
        <strain evidence="2 3">NCTC13833</strain>
    </source>
</reference>
<dbReference type="GO" id="GO:0005829">
    <property type="term" value="C:cytosol"/>
    <property type="evidence" value="ECO:0007669"/>
    <property type="project" value="TreeGrafter"/>
</dbReference>
<gene>
    <name evidence="1" type="ORF">GCM10007183_15750</name>
    <name evidence="2" type="ORF">SAMEA4412661_01312</name>
</gene>
<dbReference type="GO" id="GO:0006281">
    <property type="term" value="P:DNA repair"/>
    <property type="evidence" value="ECO:0007669"/>
    <property type="project" value="TreeGrafter"/>
</dbReference>
<accession>A0A240C4Q2</accession>
<reference evidence="1" key="4">
    <citation type="submission" date="2024-05" db="EMBL/GenBank/DDBJ databases">
        <authorList>
            <person name="Sun Q."/>
            <person name="Sedlacek I."/>
        </authorList>
    </citation>
    <scope>NUCLEOTIDE SEQUENCE</scope>
    <source>
        <strain evidence="1">CCM 4175</strain>
    </source>
</reference>
<dbReference type="RefSeq" id="WP_095117173.1">
    <property type="nucleotide sequence ID" value="NZ_BMCB01000009.1"/>
</dbReference>
<protein>
    <submittedName>
        <fullName evidence="1 2">Haloacid dehalogenase</fullName>
    </submittedName>
</protein>
<dbReference type="SFLD" id="SFLDG01129">
    <property type="entry name" value="C1.5:_HAD__Beta-PGM__Phosphata"/>
    <property type="match status" value="1"/>
</dbReference>
<dbReference type="SUPFAM" id="SSF56784">
    <property type="entry name" value="HAD-like"/>
    <property type="match status" value="1"/>
</dbReference>
<evidence type="ECO:0000313" key="1">
    <source>
        <dbReference type="EMBL" id="GGA92430.1"/>
    </source>
</evidence>
<dbReference type="InterPro" id="IPR041492">
    <property type="entry name" value="HAD_2"/>
</dbReference>
<name>A0A240C4Q2_9STAP</name>
<dbReference type="EMBL" id="BMCB01000009">
    <property type="protein sequence ID" value="GGA92430.1"/>
    <property type="molecule type" value="Genomic_DNA"/>
</dbReference>
<dbReference type="OrthoDB" id="2474611at2"/>
<dbReference type="PANTHER" id="PTHR43434">
    <property type="entry name" value="PHOSPHOGLYCOLATE PHOSPHATASE"/>
    <property type="match status" value="1"/>
</dbReference>
<dbReference type="SFLD" id="SFLDS00003">
    <property type="entry name" value="Haloacid_Dehalogenase"/>
    <property type="match status" value="1"/>
</dbReference>
<dbReference type="KEGG" id="smus:C7J88_03270"/>
<dbReference type="Proteomes" id="UP000652995">
    <property type="component" value="Unassembled WGS sequence"/>
</dbReference>
<dbReference type="InterPro" id="IPR036412">
    <property type="entry name" value="HAD-like_sf"/>
</dbReference>
<dbReference type="Gene3D" id="3.40.50.1000">
    <property type="entry name" value="HAD superfamily/HAD-like"/>
    <property type="match status" value="1"/>
</dbReference>
<dbReference type="EMBL" id="LT906464">
    <property type="protein sequence ID" value="SNW02895.1"/>
    <property type="molecule type" value="Genomic_DNA"/>
</dbReference>
<evidence type="ECO:0000313" key="4">
    <source>
        <dbReference type="Proteomes" id="UP000652995"/>
    </source>
</evidence>
<reference evidence="1" key="1">
    <citation type="journal article" date="2014" name="Int. J. Syst. Evol. Microbiol.">
        <title>Complete genome of a new Firmicutes species belonging to the dominant human colonic microbiota ('Ruminococcus bicirculans') reveals two chromosomes and a selective capacity to utilize plant glucans.</title>
        <authorList>
            <consortium name="NISC Comparative Sequencing Program"/>
            <person name="Wegmann U."/>
            <person name="Louis P."/>
            <person name="Goesmann A."/>
            <person name="Henrissat B."/>
            <person name="Duncan S.H."/>
            <person name="Flint H.J."/>
        </authorList>
    </citation>
    <scope>NUCLEOTIDE SEQUENCE</scope>
    <source>
        <strain evidence="1">CCM 4175</strain>
    </source>
</reference>
<proteinExistence type="predicted"/>
<keyword evidence="2" id="KW-0378">Hydrolase</keyword>
<dbReference type="InterPro" id="IPR050155">
    <property type="entry name" value="HAD-like_hydrolase_sf"/>
</dbReference>
<dbReference type="GO" id="GO:0008967">
    <property type="term" value="F:phosphoglycolate phosphatase activity"/>
    <property type="evidence" value="ECO:0007669"/>
    <property type="project" value="TreeGrafter"/>
</dbReference>
<evidence type="ECO:0000313" key="2">
    <source>
        <dbReference type="EMBL" id="SNW02895.1"/>
    </source>
</evidence>
<keyword evidence="4" id="KW-1185">Reference proteome</keyword>
<dbReference type="PANTHER" id="PTHR43434:SF1">
    <property type="entry name" value="PHOSPHOGLYCOLATE PHOSPHATASE"/>
    <property type="match status" value="1"/>
</dbReference>
<dbReference type="Pfam" id="PF13419">
    <property type="entry name" value="HAD_2"/>
    <property type="match status" value="1"/>
</dbReference>
<sequence>MTKAVLFDVDGVFLDESRCFDVSALTVYELLYDKAYLNLKDGIALDALTESEIMTIRNELFENDLILHRLKSLGINSNWDMLFIVFSVHLIDLLKSLPHTEKLSFLDEAAFSETSIKTLQSHIKSSHIDYALPLDFLNHLTEGKEQIYEGLKAYATNVLKTDKVALFDINSPLWQLAQELYQEWYLGTKLYEEVEKKKAKTNYKKGYIYDEVVLAPIDGIRSLLQDLKEAGYLIAIATGRTRVETLIPFEALGLLSYFDDSHIVTASEVIQAEKQYPELKPLGKPNPFSYVATYDGNDTSKYHDYATNQVNRLNHYEVTIVGDSLADLLSAQKVNARFIGTLTGLKGTEAAEELDAKGADELVNHVLEVRQYLL</sequence>